<proteinExistence type="predicted"/>
<dbReference type="HOGENOM" id="CLU_874497_0_0_1"/>
<sequence>MKEHELDEEEEIEVEVKIRRQGLKVAEEEPEIESSAKRKIPKPEPRSLLVIDKPSPQMDQHLYANQPRPLVYTLPASRAGSQGIMHHPLPFYASQPTHRDLPLLLPTLCPALVLVSTNTYLALQLPSPSAQPPGRTQRPTPARASSHPSHRHPPSAVPGNSKAIFEQVAQSCPPAHQHITVRRPAPALKPDAVHPALTFVSLSLSNPQSPSSCAGSHVIRPRLDHEASSSSLSRPRPPPREVESYHLQAGGNTPLLLLHVCRPPPHPAPRKLIANFVRTPPVSASPTPKPARQTFRFCAGDRPSSSGTIMRHVELEQT</sequence>
<accession>A0A067SGZ3</accession>
<dbReference type="Proteomes" id="UP000027222">
    <property type="component" value="Unassembled WGS sequence"/>
</dbReference>
<evidence type="ECO:0000313" key="2">
    <source>
        <dbReference type="EMBL" id="KDR66969.1"/>
    </source>
</evidence>
<evidence type="ECO:0000256" key="1">
    <source>
        <dbReference type="SAM" id="MobiDB-lite"/>
    </source>
</evidence>
<keyword evidence="3" id="KW-1185">Reference proteome</keyword>
<reference evidence="3" key="1">
    <citation type="journal article" date="2014" name="Proc. Natl. Acad. Sci. U.S.A.">
        <title>Extensive sampling of basidiomycete genomes demonstrates inadequacy of the white-rot/brown-rot paradigm for wood decay fungi.</title>
        <authorList>
            <person name="Riley R."/>
            <person name="Salamov A.A."/>
            <person name="Brown D.W."/>
            <person name="Nagy L.G."/>
            <person name="Floudas D."/>
            <person name="Held B.W."/>
            <person name="Levasseur A."/>
            <person name="Lombard V."/>
            <person name="Morin E."/>
            <person name="Otillar R."/>
            <person name="Lindquist E.A."/>
            <person name="Sun H."/>
            <person name="LaButti K.M."/>
            <person name="Schmutz J."/>
            <person name="Jabbour D."/>
            <person name="Luo H."/>
            <person name="Baker S.E."/>
            <person name="Pisabarro A.G."/>
            <person name="Walton J.D."/>
            <person name="Blanchette R.A."/>
            <person name="Henrissat B."/>
            <person name="Martin F."/>
            <person name="Cullen D."/>
            <person name="Hibbett D.S."/>
            <person name="Grigoriev I.V."/>
        </authorList>
    </citation>
    <scope>NUCLEOTIDE SEQUENCE [LARGE SCALE GENOMIC DNA]</scope>
    <source>
        <strain evidence="3">CBS 339.88</strain>
    </source>
</reference>
<feature type="region of interest" description="Disordered" evidence="1">
    <location>
        <begin position="23"/>
        <end position="46"/>
    </location>
</feature>
<gene>
    <name evidence="2" type="ORF">GALMADRAFT_147416</name>
</gene>
<feature type="region of interest" description="Disordered" evidence="1">
    <location>
        <begin position="125"/>
        <end position="159"/>
    </location>
</feature>
<evidence type="ECO:0000313" key="3">
    <source>
        <dbReference type="Proteomes" id="UP000027222"/>
    </source>
</evidence>
<dbReference type="AlphaFoldDB" id="A0A067SGZ3"/>
<organism evidence="2 3">
    <name type="scientific">Galerina marginata (strain CBS 339.88)</name>
    <dbReference type="NCBI Taxonomy" id="685588"/>
    <lineage>
        <taxon>Eukaryota</taxon>
        <taxon>Fungi</taxon>
        <taxon>Dikarya</taxon>
        <taxon>Basidiomycota</taxon>
        <taxon>Agaricomycotina</taxon>
        <taxon>Agaricomycetes</taxon>
        <taxon>Agaricomycetidae</taxon>
        <taxon>Agaricales</taxon>
        <taxon>Agaricineae</taxon>
        <taxon>Strophariaceae</taxon>
        <taxon>Galerina</taxon>
    </lineage>
</organism>
<protein>
    <submittedName>
        <fullName evidence="2">Uncharacterized protein</fullName>
    </submittedName>
</protein>
<name>A0A067SGZ3_GALM3</name>
<dbReference type="EMBL" id="KL142418">
    <property type="protein sequence ID" value="KDR66969.1"/>
    <property type="molecule type" value="Genomic_DNA"/>
</dbReference>
<feature type="region of interest" description="Disordered" evidence="1">
    <location>
        <begin position="210"/>
        <end position="243"/>
    </location>
</feature>